<organism evidence="8 9">
    <name type="scientific">Sphaeroforma arctica JP610</name>
    <dbReference type="NCBI Taxonomy" id="667725"/>
    <lineage>
        <taxon>Eukaryota</taxon>
        <taxon>Ichthyosporea</taxon>
        <taxon>Ichthyophonida</taxon>
        <taxon>Sphaeroforma</taxon>
    </lineage>
</organism>
<dbReference type="Pfam" id="PF08510">
    <property type="entry name" value="PIG-P"/>
    <property type="match status" value="1"/>
</dbReference>
<dbReference type="PANTHER" id="PTHR46346">
    <property type="entry name" value="PHOSPHATIDYLINOSITOL N-ACETYLGLUCOSAMINYLTRANSFERASE SUBUNIT P"/>
    <property type="match status" value="1"/>
</dbReference>
<evidence type="ECO:0000256" key="2">
    <source>
        <dbReference type="ARBA" id="ARBA00022692"/>
    </source>
</evidence>
<evidence type="ECO:0000256" key="3">
    <source>
        <dbReference type="ARBA" id="ARBA00022989"/>
    </source>
</evidence>
<dbReference type="InterPro" id="IPR013717">
    <property type="entry name" value="PIG-P"/>
</dbReference>
<feature type="transmembrane region" description="Helical" evidence="6">
    <location>
        <begin position="74"/>
        <end position="96"/>
    </location>
</feature>
<evidence type="ECO:0000313" key="9">
    <source>
        <dbReference type="Proteomes" id="UP000054560"/>
    </source>
</evidence>
<evidence type="ECO:0000259" key="7">
    <source>
        <dbReference type="Pfam" id="PF08510"/>
    </source>
</evidence>
<evidence type="ECO:0000256" key="4">
    <source>
        <dbReference type="ARBA" id="ARBA00023136"/>
    </source>
</evidence>
<dbReference type="OrthoDB" id="690928at2759"/>
<keyword evidence="2 6" id="KW-0812">Transmembrane</keyword>
<dbReference type="GeneID" id="25913706"/>
<dbReference type="Proteomes" id="UP000054560">
    <property type="component" value="Unassembled WGS sequence"/>
</dbReference>
<dbReference type="GO" id="GO:0016020">
    <property type="term" value="C:membrane"/>
    <property type="evidence" value="ECO:0007669"/>
    <property type="project" value="UniProtKB-SubCell"/>
</dbReference>
<accession>A0A0L0FBW5</accession>
<gene>
    <name evidence="8" type="ORF">SARC_13202</name>
</gene>
<dbReference type="InterPro" id="IPR052263">
    <property type="entry name" value="GPI_Anchor_Biosynth"/>
</dbReference>
<dbReference type="PANTHER" id="PTHR46346:SF1">
    <property type="entry name" value="PHOSPHATIDYLINOSITOL N-ACETYLGLUCOSAMINYLTRANSFERASE SUBUNIT P"/>
    <property type="match status" value="1"/>
</dbReference>
<keyword evidence="9" id="KW-1185">Reference proteome</keyword>
<feature type="compositionally biased region" description="Polar residues" evidence="5">
    <location>
        <begin position="1"/>
        <end position="23"/>
    </location>
</feature>
<feature type="transmembrane region" description="Helical" evidence="6">
    <location>
        <begin position="35"/>
        <end position="54"/>
    </location>
</feature>
<comment type="subcellular location">
    <subcellularLocation>
        <location evidence="1">Membrane</location>
        <topology evidence="1">Multi-pass membrane protein</topology>
    </subcellularLocation>
</comment>
<dbReference type="STRING" id="667725.A0A0L0FBW5"/>
<sequence>MNSSKSINSNGSVHTAPHSTPQKATEIGKSPDKEIYGLVGYYCIWLVLALYTVYALVPDGVLRNYGIVLPSKWWVVAIPVYVCSLWVFLLSLYLAVNFYCTPPIDSLDTIRDEFTVHVPFPISPVHQKADPPVDATTDVTSDVKDVGTHPYAIPPVGDIPIQRVMCVLYRQSGT</sequence>
<evidence type="ECO:0000256" key="1">
    <source>
        <dbReference type="ARBA" id="ARBA00004141"/>
    </source>
</evidence>
<proteinExistence type="predicted"/>
<dbReference type="AlphaFoldDB" id="A0A0L0FBW5"/>
<dbReference type="RefSeq" id="XP_014148147.1">
    <property type="nucleotide sequence ID" value="XM_014292672.1"/>
</dbReference>
<dbReference type="GO" id="GO:0006506">
    <property type="term" value="P:GPI anchor biosynthetic process"/>
    <property type="evidence" value="ECO:0007669"/>
    <property type="project" value="TreeGrafter"/>
</dbReference>
<feature type="domain" description="PIG-P" evidence="7">
    <location>
        <begin position="33"/>
        <end position="169"/>
    </location>
</feature>
<name>A0A0L0FBW5_9EUKA</name>
<feature type="region of interest" description="Disordered" evidence="5">
    <location>
        <begin position="1"/>
        <end position="26"/>
    </location>
</feature>
<keyword evidence="3 6" id="KW-1133">Transmembrane helix</keyword>
<evidence type="ECO:0000256" key="5">
    <source>
        <dbReference type="SAM" id="MobiDB-lite"/>
    </source>
</evidence>
<dbReference type="GO" id="GO:0005783">
    <property type="term" value="C:endoplasmic reticulum"/>
    <property type="evidence" value="ECO:0007669"/>
    <property type="project" value="TreeGrafter"/>
</dbReference>
<reference evidence="8 9" key="1">
    <citation type="submission" date="2011-02" db="EMBL/GenBank/DDBJ databases">
        <title>The Genome Sequence of Sphaeroforma arctica JP610.</title>
        <authorList>
            <consortium name="The Broad Institute Genome Sequencing Platform"/>
            <person name="Russ C."/>
            <person name="Cuomo C."/>
            <person name="Young S.K."/>
            <person name="Zeng Q."/>
            <person name="Gargeya S."/>
            <person name="Alvarado L."/>
            <person name="Berlin A."/>
            <person name="Chapman S.B."/>
            <person name="Chen Z."/>
            <person name="Freedman E."/>
            <person name="Gellesch M."/>
            <person name="Goldberg J."/>
            <person name="Griggs A."/>
            <person name="Gujja S."/>
            <person name="Heilman E."/>
            <person name="Heiman D."/>
            <person name="Howarth C."/>
            <person name="Mehta T."/>
            <person name="Neiman D."/>
            <person name="Pearson M."/>
            <person name="Roberts A."/>
            <person name="Saif S."/>
            <person name="Shea T."/>
            <person name="Shenoy N."/>
            <person name="Sisk P."/>
            <person name="Stolte C."/>
            <person name="Sykes S."/>
            <person name="White J."/>
            <person name="Yandava C."/>
            <person name="Burger G."/>
            <person name="Gray M.W."/>
            <person name="Holland P.W.H."/>
            <person name="King N."/>
            <person name="Lang F.B.F."/>
            <person name="Roger A.J."/>
            <person name="Ruiz-Trillo I."/>
            <person name="Haas B."/>
            <person name="Nusbaum C."/>
            <person name="Birren B."/>
        </authorList>
    </citation>
    <scope>NUCLEOTIDE SEQUENCE [LARGE SCALE GENOMIC DNA]</scope>
    <source>
        <strain evidence="8 9">JP610</strain>
    </source>
</reference>
<evidence type="ECO:0000256" key="6">
    <source>
        <dbReference type="SAM" id="Phobius"/>
    </source>
</evidence>
<evidence type="ECO:0000313" key="8">
    <source>
        <dbReference type="EMBL" id="KNC74245.1"/>
    </source>
</evidence>
<protein>
    <recommendedName>
        <fullName evidence="7">PIG-P domain-containing protein</fullName>
    </recommendedName>
</protein>
<keyword evidence="4 6" id="KW-0472">Membrane</keyword>
<dbReference type="EMBL" id="KQ244606">
    <property type="protein sequence ID" value="KNC74245.1"/>
    <property type="molecule type" value="Genomic_DNA"/>
</dbReference>